<keyword evidence="5" id="KW-0520">NAD</keyword>
<organism evidence="8 9">
    <name type="scientific">Rosa chinensis</name>
    <name type="common">China rose</name>
    <dbReference type="NCBI Taxonomy" id="74649"/>
    <lineage>
        <taxon>Eukaryota</taxon>
        <taxon>Viridiplantae</taxon>
        <taxon>Streptophyta</taxon>
        <taxon>Embryophyta</taxon>
        <taxon>Tracheophyta</taxon>
        <taxon>Spermatophyta</taxon>
        <taxon>Magnoliopsida</taxon>
        <taxon>eudicotyledons</taxon>
        <taxon>Gunneridae</taxon>
        <taxon>Pentapetalae</taxon>
        <taxon>rosids</taxon>
        <taxon>fabids</taxon>
        <taxon>Rosales</taxon>
        <taxon>Rosaceae</taxon>
        <taxon>Rosoideae</taxon>
        <taxon>Rosoideae incertae sedis</taxon>
        <taxon>Rosa</taxon>
    </lineage>
</organism>
<dbReference type="Gene3D" id="3.40.50.10140">
    <property type="entry name" value="Toll/interleukin-1 receptor homology (TIR) domain"/>
    <property type="match status" value="1"/>
</dbReference>
<keyword evidence="2" id="KW-0547">Nucleotide-binding</keyword>
<evidence type="ECO:0000256" key="4">
    <source>
        <dbReference type="ARBA" id="ARBA00022840"/>
    </source>
</evidence>
<accession>A0A2P6QMK7</accession>
<dbReference type="OMA" id="YYSPTDE"/>
<dbReference type="GO" id="GO:0016787">
    <property type="term" value="F:hydrolase activity"/>
    <property type="evidence" value="ECO:0007669"/>
    <property type="project" value="UniProtKB-KW"/>
</dbReference>
<dbReference type="EMBL" id="PDCK01000043">
    <property type="protein sequence ID" value="PRQ35398.1"/>
    <property type="molecule type" value="Genomic_DNA"/>
</dbReference>
<evidence type="ECO:0000256" key="3">
    <source>
        <dbReference type="ARBA" id="ARBA00022821"/>
    </source>
</evidence>
<evidence type="ECO:0000256" key="5">
    <source>
        <dbReference type="ARBA" id="ARBA00023027"/>
    </source>
</evidence>
<feature type="compositionally biased region" description="Low complexity" evidence="6">
    <location>
        <begin position="42"/>
        <end position="56"/>
    </location>
</feature>
<comment type="caution">
    <text evidence="8">The sequence shown here is derived from an EMBL/GenBank/DDBJ whole genome shotgun (WGS) entry which is preliminary data.</text>
</comment>
<dbReference type="InterPro" id="IPR032675">
    <property type="entry name" value="LRR_dom_sf"/>
</dbReference>
<dbReference type="Gene3D" id="3.40.50.300">
    <property type="entry name" value="P-loop containing nucleotide triphosphate hydrolases"/>
    <property type="match status" value="1"/>
</dbReference>
<dbReference type="Gramene" id="PRQ35398">
    <property type="protein sequence ID" value="PRQ35398"/>
    <property type="gene ID" value="RchiOBHm_Chr5g0079591"/>
</dbReference>
<dbReference type="Pfam" id="PF23247">
    <property type="entry name" value="LRR_RPS2"/>
    <property type="match status" value="1"/>
</dbReference>
<dbReference type="SUPFAM" id="SSF52200">
    <property type="entry name" value="Toll/Interleukin receptor TIR domain"/>
    <property type="match status" value="1"/>
</dbReference>
<dbReference type="SMART" id="SM00255">
    <property type="entry name" value="TIR"/>
    <property type="match status" value="1"/>
</dbReference>
<dbReference type="PRINTS" id="PR00364">
    <property type="entry name" value="DISEASERSIST"/>
</dbReference>
<dbReference type="PANTHER" id="PTHR33463">
    <property type="entry name" value="NB-ARC DOMAIN-CONTAINING PROTEIN-RELATED"/>
    <property type="match status" value="1"/>
</dbReference>
<dbReference type="Gene3D" id="3.80.10.10">
    <property type="entry name" value="Ribonuclease Inhibitor"/>
    <property type="match status" value="2"/>
</dbReference>
<keyword evidence="4" id="KW-0067">ATP-binding</keyword>
<dbReference type="SUPFAM" id="SSF52540">
    <property type="entry name" value="P-loop containing nucleoside triphosphate hydrolases"/>
    <property type="match status" value="1"/>
</dbReference>
<keyword evidence="8" id="KW-0675">Receptor</keyword>
<dbReference type="GO" id="GO:0007165">
    <property type="term" value="P:signal transduction"/>
    <property type="evidence" value="ECO:0007669"/>
    <property type="project" value="InterPro"/>
</dbReference>
<proteinExistence type="inferred from homology"/>
<evidence type="ECO:0000256" key="1">
    <source>
        <dbReference type="ARBA" id="ARBA00008894"/>
    </source>
</evidence>
<keyword evidence="8" id="KW-0378">Hydrolase</keyword>
<dbReference type="Pfam" id="PF01582">
    <property type="entry name" value="TIR"/>
    <property type="match status" value="1"/>
</dbReference>
<dbReference type="InterPro" id="IPR057135">
    <property type="entry name" value="At4g27190-like_LRR"/>
</dbReference>
<dbReference type="InterPro" id="IPR035897">
    <property type="entry name" value="Toll_tir_struct_dom_sf"/>
</dbReference>
<sequence length="1381" mass="155790">MEGKPILAVIVAYVSYMAINKWVWTPMKRGPKAIRKEDDDSPTVPSSLAESSSLLSPPSPERKDDPASLPSSSAEVSISEVNQKSVDLDPSVSLLSSAESPSAPMLKNSEPISEVNQESVDLDPSTSLLSLAESSLSASMRDNPEPISDVNQELVDIDLSASLLSSAESSSAPMLDNREPILEVNQELEDLDPSTSLLSLAESSSSASMLEIPEPISEVNQESVDVAPFASLLSSAESSSSASVLENPEPILEVNQESVDLRPSTSLFSAPLQRYDVFLNFRGEDTRKNFVPHLYNELKEVRGIETFKDDRELEIGDRIFATLQKAIEESKCAIVVLSKRYAESRWCLKELVKICQCMKDNNRILPIFYHVEPCEVRFQKGCFAEAFTKHQNSGRQSSEEVEEWRKALRTVADFSGCNTKDHGDEREVIDHIVESVCSKIQTIESDRIFPLGNFVSFEATREAMNNVMKALDGNTAVGIYGMGGVGKTTMVEHVAREVLKNGLFHQVTMAVISQKPNYWKIQERLASMLKVKLQSTDEFARAATLQSKIWGREKILIILDDIWAEIQLKHIGIPSLEELKRRNSTVLLTTRNEDVCSDMCCQEKIHLNTLSEKDSWMLFEKNTGMSFQEKTQFCCVAKEVARECAGLPIALEAVAKALKNKDLKQWRAAVGRLKLSRTPHPESNRVVFNSINLSYEYLKSNDSRSCFLLCCLFPEDYDIQIEDLLKYGIGKGLFQEESDMQQARDAICLVVQSLKDYSLLLDGKMGGGCVRMHDVIRDVGLSISLSKDGYRDFFVRAGWKLEDWPLNDAPEYYTAISLMRNKIPELPEELGFPELQILLLQSNSLNGIPVSSFQRLKVLRVLDISQTNISLLPSSSNLLTSLHTLYLDGCLSMESNIPLLGQLKQLKILSMREFPHQKLPKEIGQLTKLKLLDFTSQSVEIVPPKVIGNLSKLEELYMKCYFADWGSSVEGSKVKGSEVEGNIDEENKAMGVGEETNAFFDELTNLSGLHILNVVISDANCMPITVRCNPKWISFDICISSDQSVIKWHLDSSSSPDYPKALTLGITMDTLRKWEWFIDVVTKKTEKLQYKNCRDLGNILMEYEWGRLHELKYLSVIGPNEKLKELINTKTWVQNEPVFQNLEELHLIQVDSLKELCVGELPLGSLCNLRLLKVKHCYELVDALLSSQLLQRLQNLEKLICEEMDELEYVFGCEGLKPEHIIMTELKEMRLENLGKLIKIWNGPAPCAIFQNLQSLVVSGCFDLENLFTADVAQCLLQLQDLSVELCPLLDRVIEESKETIDSKIVFPKMKSLALIQLPQLTRLYGNTGSAIECPLLEYLYVERCPQFSIPDFHSRNRVQFNRQQHFDIIERRLLRNKRRP</sequence>
<dbReference type="InterPro" id="IPR027417">
    <property type="entry name" value="P-loop_NTPase"/>
</dbReference>
<feature type="compositionally biased region" description="Polar residues" evidence="6">
    <location>
        <begin position="110"/>
        <end position="119"/>
    </location>
</feature>
<dbReference type="Proteomes" id="UP000238479">
    <property type="component" value="Chromosome 5"/>
</dbReference>
<dbReference type="GO" id="GO:0006952">
    <property type="term" value="P:defense response"/>
    <property type="evidence" value="ECO:0007669"/>
    <property type="project" value="UniProtKB-KW"/>
</dbReference>
<feature type="region of interest" description="Disordered" evidence="6">
    <location>
        <begin position="32"/>
        <end position="125"/>
    </location>
</feature>
<feature type="compositionally biased region" description="Low complexity" evidence="6">
    <location>
        <begin position="88"/>
        <end position="104"/>
    </location>
</feature>
<evidence type="ECO:0000256" key="6">
    <source>
        <dbReference type="SAM" id="MobiDB-lite"/>
    </source>
</evidence>
<keyword evidence="3" id="KW-0611">Plant defense</keyword>
<comment type="similarity">
    <text evidence="1">Belongs to the disease resistance NB-LRR family.</text>
</comment>
<dbReference type="Pfam" id="PF13855">
    <property type="entry name" value="LRR_8"/>
    <property type="match status" value="1"/>
</dbReference>
<dbReference type="GO" id="GO:0043531">
    <property type="term" value="F:ADP binding"/>
    <property type="evidence" value="ECO:0007669"/>
    <property type="project" value="InterPro"/>
</dbReference>
<evidence type="ECO:0000259" key="7">
    <source>
        <dbReference type="PROSITE" id="PS50104"/>
    </source>
</evidence>
<dbReference type="Pfam" id="PF00931">
    <property type="entry name" value="NB-ARC"/>
    <property type="match status" value="1"/>
</dbReference>
<feature type="compositionally biased region" description="Polar residues" evidence="6">
    <location>
        <begin position="69"/>
        <end position="84"/>
    </location>
</feature>
<keyword evidence="9" id="KW-1185">Reference proteome</keyword>
<dbReference type="InterPro" id="IPR002182">
    <property type="entry name" value="NB-ARC"/>
</dbReference>
<evidence type="ECO:0000313" key="8">
    <source>
        <dbReference type="EMBL" id="PRQ35398.1"/>
    </source>
</evidence>
<gene>
    <name evidence="8" type="ORF">RchiOBHm_Chr5g0079591</name>
</gene>
<evidence type="ECO:0000313" key="9">
    <source>
        <dbReference type="Proteomes" id="UP000238479"/>
    </source>
</evidence>
<dbReference type="InterPro" id="IPR050905">
    <property type="entry name" value="Plant_NBS-LRR"/>
</dbReference>
<dbReference type="SUPFAM" id="SSF52058">
    <property type="entry name" value="L domain-like"/>
    <property type="match status" value="1"/>
</dbReference>
<dbReference type="InterPro" id="IPR042197">
    <property type="entry name" value="Apaf_helical"/>
</dbReference>
<feature type="domain" description="TIR" evidence="7">
    <location>
        <begin position="273"/>
        <end position="440"/>
    </location>
</feature>
<name>A0A2P6QMK7_ROSCH</name>
<reference evidence="8 9" key="1">
    <citation type="journal article" date="2018" name="Nat. Genet.">
        <title>The Rosa genome provides new insights in the design of modern roses.</title>
        <authorList>
            <person name="Bendahmane M."/>
        </authorList>
    </citation>
    <scope>NUCLEOTIDE SEQUENCE [LARGE SCALE GENOMIC DNA]</scope>
    <source>
        <strain evidence="9">cv. Old Blush</strain>
    </source>
</reference>
<dbReference type="InterPro" id="IPR001611">
    <property type="entry name" value="Leu-rich_rpt"/>
</dbReference>
<dbReference type="PANTHER" id="PTHR33463:SF203">
    <property type="entry name" value="AAA+ ATPASE DOMAIN-CONTAINING PROTEIN"/>
    <property type="match status" value="1"/>
</dbReference>
<dbReference type="Gene3D" id="1.10.8.430">
    <property type="entry name" value="Helical domain of apoptotic protease-activating factors"/>
    <property type="match status" value="1"/>
</dbReference>
<evidence type="ECO:0000256" key="2">
    <source>
        <dbReference type="ARBA" id="ARBA00022741"/>
    </source>
</evidence>
<dbReference type="GO" id="GO:0005524">
    <property type="term" value="F:ATP binding"/>
    <property type="evidence" value="ECO:0007669"/>
    <property type="project" value="UniProtKB-KW"/>
</dbReference>
<dbReference type="PROSITE" id="PS50104">
    <property type="entry name" value="TIR"/>
    <property type="match status" value="1"/>
</dbReference>
<protein>
    <submittedName>
        <fullName evidence="8">Putative toll-like receptor, P-loop containing nucleoside triphosphate hydrolase</fullName>
    </submittedName>
</protein>
<dbReference type="FunFam" id="3.40.50.10140:FF:000007">
    <property type="entry name" value="Disease resistance protein (TIR-NBS-LRR class)"/>
    <property type="match status" value="1"/>
</dbReference>
<dbReference type="InterPro" id="IPR000157">
    <property type="entry name" value="TIR_dom"/>
</dbReference>